<proteinExistence type="predicted"/>
<dbReference type="InterPro" id="IPR039445">
    <property type="entry name" value="DauR-like_HTH"/>
</dbReference>
<dbReference type="InterPro" id="IPR013559">
    <property type="entry name" value="YheO"/>
</dbReference>
<dbReference type="PANTHER" id="PTHR35568">
    <property type="entry name" value="TRANSCRIPTIONAL REGULATOR DAUR"/>
    <property type="match status" value="1"/>
</dbReference>
<reference evidence="3" key="1">
    <citation type="submission" date="2020-08" db="EMBL/GenBank/DDBJ databases">
        <title>Genome public.</title>
        <authorList>
            <person name="Liu C."/>
            <person name="Sun Q."/>
        </authorList>
    </citation>
    <scope>NUCLEOTIDE SEQUENCE</scope>
    <source>
        <strain evidence="3">NSJ-55</strain>
    </source>
</reference>
<dbReference type="Pfam" id="PF08348">
    <property type="entry name" value="PAS_6"/>
    <property type="match status" value="1"/>
</dbReference>
<dbReference type="PANTHER" id="PTHR35568:SF1">
    <property type="entry name" value="TRANSCRIPTIONAL REGULATOR DAUR"/>
    <property type="match status" value="1"/>
</dbReference>
<accession>A0A923LKD3</accession>
<dbReference type="Pfam" id="PF13309">
    <property type="entry name" value="HTH_22"/>
    <property type="match status" value="1"/>
</dbReference>
<dbReference type="AlphaFoldDB" id="A0A923LKD3"/>
<dbReference type="RefSeq" id="WP_186877113.1">
    <property type="nucleotide sequence ID" value="NZ_JACOPF010000005.1"/>
</dbReference>
<dbReference type="Proteomes" id="UP000652477">
    <property type="component" value="Unassembled WGS sequence"/>
</dbReference>
<organism evidence="3 4">
    <name type="scientific">Mediterraneibacter hominis</name>
    <dbReference type="NCBI Taxonomy" id="2763054"/>
    <lineage>
        <taxon>Bacteria</taxon>
        <taxon>Bacillati</taxon>
        <taxon>Bacillota</taxon>
        <taxon>Clostridia</taxon>
        <taxon>Lachnospirales</taxon>
        <taxon>Lachnospiraceae</taxon>
        <taxon>Mediterraneibacter</taxon>
    </lineage>
</organism>
<dbReference type="EMBL" id="JACOPF010000005">
    <property type="protein sequence ID" value="MBC5690463.1"/>
    <property type="molecule type" value="Genomic_DNA"/>
</dbReference>
<evidence type="ECO:0000259" key="1">
    <source>
        <dbReference type="Pfam" id="PF08348"/>
    </source>
</evidence>
<evidence type="ECO:0000313" key="4">
    <source>
        <dbReference type="Proteomes" id="UP000652477"/>
    </source>
</evidence>
<protein>
    <submittedName>
        <fullName evidence="3">Transcriptional regulator</fullName>
    </submittedName>
</protein>
<dbReference type="InterPro" id="IPR039446">
    <property type="entry name" value="DauR-like"/>
</dbReference>
<gene>
    <name evidence="3" type="ORF">H8S37_16240</name>
</gene>
<comment type="caution">
    <text evidence="3">The sequence shown here is derived from an EMBL/GenBank/DDBJ whole genome shotgun (WGS) entry which is preliminary data.</text>
</comment>
<evidence type="ECO:0000313" key="3">
    <source>
        <dbReference type="EMBL" id="MBC5690463.1"/>
    </source>
</evidence>
<evidence type="ECO:0000259" key="2">
    <source>
        <dbReference type="Pfam" id="PF13309"/>
    </source>
</evidence>
<name>A0A923LKD3_9FIRM</name>
<sequence length="213" mass="23781">MSFVNEHFKMLCEIGECIAKQFGDDCEVVLHDLTRSYDNTIVAIWNGHVTGRNVGDGGTDAGLAILRGTAQPKDEYCYINRTKEGRILRSSSKYFLDEQGNAVGSLCINYDITALVAGQSAMMKLTSPDREENTREVFTSNIDELLEILMKEAVESTGHTLDTLDKEDKVAVVRYLDNKGAFLIKKSAERVADFLGISRFTVYNYLNEAQEEA</sequence>
<feature type="domain" description="YheO-like" evidence="1">
    <location>
        <begin position="10"/>
        <end position="117"/>
    </location>
</feature>
<keyword evidence="4" id="KW-1185">Reference proteome</keyword>
<feature type="domain" description="Transcriptional regulator DauR-like HTH" evidence="2">
    <location>
        <begin position="146"/>
        <end position="207"/>
    </location>
</feature>